<evidence type="ECO:0000313" key="2">
    <source>
        <dbReference type="Proteomes" id="UP000029096"/>
    </source>
</evidence>
<dbReference type="RefSeq" id="WP_052118244.1">
    <property type="nucleotide sequence ID" value="NZ_JDUS01000021.1"/>
</dbReference>
<proteinExistence type="predicted"/>
<accession>A0A086ZDZ5</accession>
<evidence type="ECO:0000313" key="1">
    <source>
        <dbReference type="EMBL" id="KFI44745.1"/>
    </source>
</evidence>
<protein>
    <submittedName>
        <fullName evidence="1">Uncharacterized protein</fullName>
    </submittedName>
</protein>
<gene>
    <name evidence="1" type="ORF">BBOH_1470</name>
</gene>
<organism evidence="1 2">
    <name type="scientific">Bifidobacterium bohemicum DSM 22767</name>
    <dbReference type="NCBI Taxonomy" id="1437606"/>
    <lineage>
        <taxon>Bacteria</taxon>
        <taxon>Bacillati</taxon>
        <taxon>Actinomycetota</taxon>
        <taxon>Actinomycetes</taxon>
        <taxon>Bifidobacteriales</taxon>
        <taxon>Bifidobacteriaceae</taxon>
        <taxon>Bifidobacterium</taxon>
    </lineage>
</organism>
<sequence>MARLETQSLHQYDNARRLRDFDMNDQYRGLLKHHVTELIKQLNYDIVEMAEELEEETGGGVGKGLCHHVGAVLITAELQRELDRLLASQAAWAIHQGDSKGSVAKAMHKNPSNLYNRSNIGIDIARLLKLYDEAERRLQEKGKGTDWFIATPLNDGYQFTIHPTGLRWEDNHKDTEKEEGDDTRN</sequence>
<dbReference type="EMBL" id="JGYP01000005">
    <property type="protein sequence ID" value="KFI44745.1"/>
    <property type="molecule type" value="Genomic_DNA"/>
</dbReference>
<name>A0A086ZDZ5_9BIFI</name>
<dbReference type="AlphaFoldDB" id="A0A086ZDZ5"/>
<dbReference type="Proteomes" id="UP000029096">
    <property type="component" value="Unassembled WGS sequence"/>
</dbReference>
<reference evidence="1 2" key="1">
    <citation type="submission" date="2014-03" db="EMBL/GenBank/DDBJ databases">
        <title>Genomics of Bifidobacteria.</title>
        <authorList>
            <person name="Ventura M."/>
            <person name="Milani C."/>
            <person name="Lugli G.A."/>
        </authorList>
    </citation>
    <scope>NUCLEOTIDE SEQUENCE [LARGE SCALE GENOMIC DNA]</scope>
    <source>
        <strain evidence="1 2">DSM 22767</strain>
    </source>
</reference>
<comment type="caution">
    <text evidence="1">The sequence shown here is derived from an EMBL/GenBank/DDBJ whole genome shotgun (WGS) entry which is preliminary data.</text>
</comment>
<keyword evidence="2" id="KW-1185">Reference proteome</keyword>